<sequence length="206" mass="23443">MVFLVVNRNWVRIPVQSIIFQVKVESGGKTAASDRKTGECNRPPCVLKEDCGQMDMSSCSAVKRDKMQHNLSCKSLAKALSYETGCDNKLTYLDFVPEDNSAYVLSEHLDLSYLKGAPKENLLVSLKEFSDVFLRKDQKLGCTDNISHSIETCDSKPIYVRPYHVPQSHMETLKEQIHIMLRHRSDCVISKLLVSSYDFRDTENCE</sequence>
<evidence type="ECO:0000313" key="2">
    <source>
        <dbReference type="Proteomes" id="UP001159363"/>
    </source>
</evidence>
<accession>A0ABQ9GX26</accession>
<name>A0ABQ9GX26_9NEOP</name>
<gene>
    <name evidence="1" type="ORF">PR048_021030</name>
</gene>
<comment type="caution">
    <text evidence="1">The sequence shown here is derived from an EMBL/GenBank/DDBJ whole genome shotgun (WGS) entry which is preliminary data.</text>
</comment>
<dbReference type="EMBL" id="JARBHB010000008">
    <property type="protein sequence ID" value="KAJ8876585.1"/>
    <property type="molecule type" value="Genomic_DNA"/>
</dbReference>
<keyword evidence="2" id="KW-1185">Reference proteome</keyword>
<protein>
    <submittedName>
        <fullName evidence="1">Uncharacterized protein</fullName>
    </submittedName>
</protein>
<dbReference type="Proteomes" id="UP001159363">
    <property type="component" value="Chromosome 7"/>
</dbReference>
<organism evidence="1 2">
    <name type="scientific">Dryococelus australis</name>
    <dbReference type="NCBI Taxonomy" id="614101"/>
    <lineage>
        <taxon>Eukaryota</taxon>
        <taxon>Metazoa</taxon>
        <taxon>Ecdysozoa</taxon>
        <taxon>Arthropoda</taxon>
        <taxon>Hexapoda</taxon>
        <taxon>Insecta</taxon>
        <taxon>Pterygota</taxon>
        <taxon>Neoptera</taxon>
        <taxon>Polyneoptera</taxon>
        <taxon>Phasmatodea</taxon>
        <taxon>Verophasmatodea</taxon>
        <taxon>Anareolatae</taxon>
        <taxon>Phasmatidae</taxon>
        <taxon>Eurycanthinae</taxon>
        <taxon>Dryococelus</taxon>
    </lineage>
</organism>
<proteinExistence type="predicted"/>
<dbReference type="InterPro" id="IPR043502">
    <property type="entry name" value="DNA/RNA_pol_sf"/>
</dbReference>
<dbReference type="SUPFAM" id="SSF56672">
    <property type="entry name" value="DNA/RNA polymerases"/>
    <property type="match status" value="1"/>
</dbReference>
<reference evidence="1 2" key="1">
    <citation type="submission" date="2023-02" db="EMBL/GenBank/DDBJ databases">
        <title>LHISI_Scaffold_Assembly.</title>
        <authorList>
            <person name="Stuart O.P."/>
            <person name="Cleave R."/>
            <person name="Magrath M.J.L."/>
            <person name="Mikheyev A.S."/>
        </authorList>
    </citation>
    <scope>NUCLEOTIDE SEQUENCE [LARGE SCALE GENOMIC DNA]</scope>
    <source>
        <strain evidence="1">Daus_M_001</strain>
        <tissue evidence="1">Leg muscle</tissue>
    </source>
</reference>
<evidence type="ECO:0000313" key="1">
    <source>
        <dbReference type="EMBL" id="KAJ8876585.1"/>
    </source>
</evidence>